<feature type="compositionally biased region" description="Basic and acidic residues" evidence="1">
    <location>
        <begin position="54"/>
        <end position="89"/>
    </location>
</feature>
<evidence type="ECO:0000313" key="5">
    <source>
        <dbReference type="Proteomes" id="UP001501447"/>
    </source>
</evidence>
<feature type="compositionally biased region" description="Low complexity" evidence="1">
    <location>
        <begin position="165"/>
        <end position="184"/>
    </location>
</feature>
<dbReference type="Gene3D" id="3.10.450.40">
    <property type="match status" value="2"/>
</dbReference>
<protein>
    <recommendedName>
        <fullName evidence="3">PepSY domain-containing protein</fullName>
    </recommendedName>
</protein>
<evidence type="ECO:0000313" key="4">
    <source>
        <dbReference type="EMBL" id="GAA2603398.1"/>
    </source>
</evidence>
<feature type="compositionally biased region" description="Polar residues" evidence="1">
    <location>
        <begin position="29"/>
        <end position="42"/>
    </location>
</feature>
<reference evidence="4 5" key="1">
    <citation type="journal article" date="2019" name="Int. J. Syst. Evol. Microbiol.">
        <title>The Global Catalogue of Microorganisms (GCM) 10K type strain sequencing project: providing services to taxonomists for standard genome sequencing and annotation.</title>
        <authorList>
            <consortium name="The Broad Institute Genomics Platform"/>
            <consortium name="The Broad Institute Genome Sequencing Center for Infectious Disease"/>
            <person name="Wu L."/>
            <person name="Ma J."/>
        </authorList>
    </citation>
    <scope>NUCLEOTIDE SEQUENCE [LARGE SCALE GENOMIC DNA]</scope>
    <source>
        <strain evidence="4 5">JCM 16373</strain>
    </source>
</reference>
<gene>
    <name evidence="4" type="ORF">GCM10009863_16180</name>
</gene>
<feature type="region of interest" description="Disordered" evidence="1">
    <location>
        <begin position="203"/>
        <end position="233"/>
    </location>
</feature>
<dbReference type="EMBL" id="BAAARJ010000004">
    <property type="protein sequence ID" value="GAA2603398.1"/>
    <property type="molecule type" value="Genomic_DNA"/>
</dbReference>
<dbReference type="RefSeq" id="WP_344563623.1">
    <property type="nucleotide sequence ID" value="NZ_BAAARJ010000004.1"/>
</dbReference>
<dbReference type="Proteomes" id="UP001501447">
    <property type="component" value="Unassembled WGS sequence"/>
</dbReference>
<feature type="region of interest" description="Disordered" evidence="1">
    <location>
        <begin position="158"/>
        <end position="186"/>
    </location>
</feature>
<sequence>MKRKVIIATVAAAALVGGGTATAFGAAGSNSDGGAQSQSHSNVRAADHDDDQNGDDRDSDDRKDDRDDDGRDGHDGHDETGSRADRAEETGSADVSLSRAIQAVHKAAPGDISELELDTDGNRLVWEADVLGKDNKWHEVKIDATKGQVVKNRIDAHKDDDRSAPRAAKLDAAAAGKKAAAVTKGSVTSLDLERNGQWEAEAVDKQGTEHELNIDAASGKVTHHETETADSDD</sequence>
<keyword evidence="5" id="KW-1185">Reference proteome</keyword>
<feature type="chain" id="PRO_5047159276" description="PepSY domain-containing protein" evidence="2">
    <location>
        <begin position="24"/>
        <end position="233"/>
    </location>
</feature>
<organism evidence="4 5">
    <name type="scientific">Streptomyces axinellae</name>
    <dbReference type="NCBI Taxonomy" id="552788"/>
    <lineage>
        <taxon>Bacteria</taxon>
        <taxon>Bacillati</taxon>
        <taxon>Actinomycetota</taxon>
        <taxon>Actinomycetes</taxon>
        <taxon>Kitasatosporales</taxon>
        <taxon>Streptomycetaceae</taxon>
        <taxon>Streptomyces</taxon>
    </lineage>
</organism>
<keyword evidence="2" id="KW-0732">Signal</keyword>
<dbReference type="InterPro" id="IPR025711">
    <property type="entry name" value="PepSY"/>
</dbReference>
<feature type="region of interest" description="Disordered" evidence="1">
    <location>
        <begin position="21"/>
        <end position="96"/>
    </location>
</feature>
<proteinExistence type="predicted"/>
<accession>A0ABN3PUS5</accession>
<feature type="signal peptide" evidence="2">
    <location>
        <begin position="1"/>
        <end position="23"/>
    </location>
</feature>
<evidence type="ECO:0000256" key="1">
    <source>
        <dbReference type="SAM" id="MobiDB-lite"/>
    </source>
</evidence>
<name>A0ABN3PUS5_9ACTN</name>
<dbReference type="Pfam" id="PF03413">
    <property type="entry name" value="PepSY"/>
    <property type="match status" value="2"/>
</dbReference>
<evidence type="ECO:0000256" key="2">
    <source>
        <dbReference type="SAM" id="SignalP"/>
    </source>
</evidence>
<feature type="domain" description="PepSY" evidence="3">
    <location>
        <begin position="174"/>
        <end position="222"/>
    </location>
</feature>
<evidence type="ECO:0000259" key="3">
    <source>
        <dbReference type="Pfam" id="PF03413"/>
    </source>
</evidence>
<feature type="compositionally biased region" description="Basic and acidic residues" evidence="1">
    <location>
        <begin position="203"/>
        <end position="213"/>
    </location>
</feature>
<feature type="domain" description="PepSY" evidence="3">
    <location>
        <begin position="95"/>
        <end position="151"/>
    </location>
</feature>
<comment type="caution">
    <text evidence="4">The sequence shown here is derived from an EMBL/GenBank/DDBJ whole genome shotgun (WGS) entry which is preliminary data.</text>
</comment>